<reference evidence="2 3" key="2">
    <citation type="submission" date="2018-03" db="EMBL/GenBank/DDBJ databases">
        <title>The ancient ancestry and fast evolution of plastids.</title>
        <authorList>
            <person name="Moore K.R."/>
            <person name="Magnabosco C."/>
            <person name="Momper L."/>
            <person name="Gold D.A."/>
            <person name="Bosak T."/>
            <person name="Fournier G.P."/>
        </authorList>
    </citation>
    <scope>NUCLEOTIDE SEQUENCE [LARGE SCALE GENOMIC DNA]</scope>
    <source>
        <strain evidence="2 3">ULC007</strain>
    </source>
</reference>
<name>A0A2T1DAW9_9CYAN</name>
<accession>A0A2T1DAW9</accession>
<evidence type="ECO:0000256" key="1">
    <source>
        <dbReference type="SAM" id="Coils"/>
    </source>
</evidence>
<dbReference type="Proteomes" id="UP000238634">
    <property type="component" value="Unassembled WGS sequence"/>
</dbReference>
<keyword evidence="1" id="KW-0175">Coiled coil</keyword>
<reference evidence="2 3" key="1">
    <citation type="submission" date="2018-02" db="EMBL/GenBank/DDBJ databases">
        <authorList>
            <person name="Cohen D.B."/>
            <person name="Kent A.D."/>
        </authorList>
    </citation>
    <scope>NUCLEOTIDE SEQUENCE [LARGE SCALE GENOMIC DNA]</scope>
    <source>
        <strain evidence="2 3">ULC007</strain>
    </source>
</reference>
<feature type="coiled-coil region" evidence="1">
    <location>
        <begin position="40"/>
        <end position="67"/>
    </location>
</feature>
<dbReference type="RefSeq" id="WP_073074067.1">
    <property type="nucleotide sequence ID" value="NZ_MPPI01000028.1"/>
</dbReference>
<proteinExistence type="predicted"/>
<dbReference type="AlphaFoldDB" id="A0A2T1DAW9"/>
<evidence type="ECO:0000313" key="2">
    <source>
        <dbReference type="EMBL" id="PSB17629.1"/>
    </source>
</evidence>
<dbReference type="EMBL" id="PVWG01000026">
    <property type="protein sequence ID" value="PSB17629.1"/>
    <property type="molecule type" value="Genomic_DNA"/>
</dbReference>
<dbReference type="OrthoDB" id="463044at2"/>
<organism evidence="2 3">
    <name type="scientific">Phormidesmis priestleyi ULC007</name>
    <dbReference type="NCBI Taxonomy" id="1920490"/>
    <lineage>
        <taxon>Bacteria</taxon>
        <taxon>Bacillati</taxon>
        <taxon>Cyanobacteriota</taxon>
        <taxon>Cyanophyceae</taxon>
        <taxon>Leptolyngbyales</taxon>
        <taxon>Leptolyngbyaceae</taxon>
        <taxon>Phormidesmis</taxon>
    </lineage>
</organism>
<evidence type="ECO:0000313" key="3">
    <source>
        <dbReference type="Proteomes" id="UP000238634"/>
    </source>
</evidence>
<comment type="caution">
    <text evidence="2">The sequence shown here is derived from an EMBL/GenBank/DDBJ whole genome shotgun (WGS) entry which is preliminary data.</text>
</comment>
<sequence>MNSSTDSENYVLSPDSIKAYRYAVYFESEWLWKEKNSLCRANAARRLAELTAKLAEMEDEEARELSEQDSASETA</sequence>
<gene>
    <name evidence="2" type="ORF">C7B65_18100</name>
</gene>
<protein>
    <submittedName>
        <fullName evidence="2">Uncharacterized protein</fullName>
    </submittedName>
</protein>
<keyword evidence="3" id="KW-1185">Reference proteome</keyword>